<accession>A0A3N4HL57</accession>
<dbReference type="STRING" id="1160509.A0A3N4HL57"/>
<feature type="compositionally biased region" description="Polar residues" evidence="2">
    <location>
        <begin position="38"/>
        <end position="64"/>
    </location>
</feature>
<evidence type="ECO:0000256" key="2">
    <source>
        <dbReference type="SAM" id="MobiDB-lite"/>
    </source>
</evidence>
<organism evidence="3 4">
    <name type="scientific">Ascobolus immersus RN42</name>
    <dbReference type="NCBI Taxonomy" id="1160509"/>
    <lineage>
        <taxon>Eukaryota</taxon>
        <taxon>Fungi</taxon>
        <taxon>Dikarya</taxon>
        <taxon>Ascomycota</taxon>
        <taxon>Pezizomycotina</taxon>
        <taxon>Pezizomycetes</taxon>
        <taxon>Pezizales</taxon>
        <taxon>Ascobolaceae</taxon>
        <taxon>Ascobolus</taxon>
    </lineage>
</organism>
<evidence type="ECO:0000313" key="3">
    <source>
        <dbReference type="EMBL" id="RPA73987.1"/>
    </source>
</evidence>
<evidence type="ECO:0000256" key="1">
    <source>
        <dbReference type="SAM" id="Coils"/>
    </source>
</evidence>
<feature type="coiled-coil region" evidence="1">
    <location>
        <begin position="264"/>
        <end position="305"/>
    </location>
</feature>
<feature type="region of interest" description="Disordered" evidence="2">
    <location>
        <begin position="390"/>
        <end position="458"/>
    </location>
</feature>
<feature type="compositionally biased region" description="Polar residues" evidence="2">
    <location>
        <begin position="164"/>
        <end position="190"/>
    </location>
</feature>
<gene>
    <name evidence="3" type="ORF">BJ508DRAFT_333508</name>
</gene>
<feature type="compositionally biased region" description="Basic and acidic residues" evidence="2">
    <location>
        <begin position="637"/>
        <end position="654"/>
    </location>
</feature>
<dbReference type="OrthoDB" id="5342758at2759"/>
<feature type="compositionally biased region" description="Low complexity" evidence="2">
    <location>
        <begin position="561"/>
        <end position="574"/>
    </location>
</feature>
<dbReference type="Proteomes" id="UP000275078">
    <property type="component" value="Unassembled WGS sequence"/>
</dbReference>
<feature type="compositionally biased region" description="Polar residues" evidence="2">
    <location>
        <begin position="1"/>
        <end position="17"/>
    </location>
</feature>
<reference evidence="3 4" key="1">
    <citation type="journal article" date="2018" name="Nat. Ecol. Evol.">
        <title>Pezizomycetes genomes reveal the molecular basis of ectomycorrhizal truffle lifestyle.</title>
        <authorList>
            <person name="Murat C."/>
            <person name="Payen T."/>
            <person name="Noel B."/>
            <person name="Kuo A."/>
            <person name="Morin E."/>
            <person name="Chen J."/>
            <person name="Kohler A."/>
            <person name="Krizsan K."/>
            <person name="Balestrini R."/>
            <person name="Da Silva C."/>
            <person name="Montanini B."/>
            <person name="Hainaut M."/>
            <person name="Levati E."/>
            <person name="Barry K.W."/>
            <person name="Belfiori B."/>
            <person name="Cichocki N."/>
            <person name="Clum A."/>
            <person name="Dockter R.B."/>
            <person name="Fauchery L."/>
            <person name="Guy J."/>
            <person name="Iotti M."/>
            <person name="Le Tacon F."/>
            <person name="Lindquist E.A."/>
            <person name="Lipzen A."/>
            <person name="Malagnac F."/>
            <person name="Mello A."/>
            <person name="Molinier V."/>
            <person name="Miyauchi S."/>
            <person name="Poulain J."/>
            <person name="Riccioni C."/>
            <person name="Rubini A."/>
            <person name="Sitrit Y."/>
            <person name="Splivallo R."/>
            <person name="Traeger S."/>
            <person name="Wang M."/>
            <person name="Zifcakova L."/>
            <person name="Wipf D."/>
            <person name="Zambonelli A."/>
            <person name="Paolocci F."/>
            <person name="Nowrousian M."/>
            <person name="Ottonello S."/>
            <person name="Baldrian P."/>
            <person name="Spatafora J.W."/>
            <person name="Henrissat B."/>
            <person name="Nagy L.G."/>
            <person name="Aury J.M."/>
            <person name="Wincker P."/>
            <person name="Grigoriev I.V."/>
            <person name="Bonfante P."/>
            <person name="Martin F.M."/>
        </authorList>
    </citation>
    <scope>NUCLEOTIDE SEQUENCE [LARGE SCALE GENOMIC DNA]</scope>
    <source>
        <strain evidence="3 4">RN42</strain>
    </source>
</reference>
<dbReference type="EMBL" id="ML119804">
    <property type="protein sequence ID" value="RPA73987.1"/>
    <property type="molecule type" value="Genomic_DNA"/>
</dbReference>
<keyword evidence="1" id="KW-0175">Coiled coil</keyword>
<feature type="compositionally biased region" description="Pro residues" evidence="2">
    <location>
        <begin position="441"/>
        <end position="451"/>
    </location>
</feature>
<feature type="region of interest" description="Disordered" evidence="2">
    <location>
        <begin position="1"/>
        <end position="70"/>
    </location>
</feature>
<keyword evidence="4" id="KW-1185">Reference proteome</keyword>
<evidence type="ECO:0000313" key="4">
    <source>
        <dbReference type="Proteomes" id="UP000275078"/>
    </source>
</evidence>
<feature type="compositionally biased region" description="Acidic residues" evidence="2">
    <location>
        <begin position="691"/>
        <end position="707"/>
    </location>
</feature>
<proteinExistence type="predicted"/>
<feature type="compositionally biased region" description="Basic and acidic residues" evidence="2">
    <location>
        <begin position="27"/>
        <end position="37"/>
    </location>
</feature>
<feature type="region of interest" description="Disordered" evidence="2">
    <location>
        <begin position="529"/>
        <end position="602"/>
    </location>
</feature>
<feature type="coiled-coil region" evidence="1">
    <location>
        <begin position="335"/>
        <end position="362"/>
    </location>
</feature>
<feature type="region of interest" description="Disordered" evidence="2">
    <location>
        <begin position="614"/>
        <end position="727"/>
    </location>
</feature>
<protein>
    <submittedName>
        <fullName evidence="3">Uncharacterized protein</fullName>
    </submittedName>
</protein>
<sequence length="727" mass="81962">MSVLTTFTSGEPNSASTLPPIGLKPTNTDERERRSKDSPQQSLYHSASLPLTTFTNNSNRPASRTSEDSEVIHMNDSFGFITTTSPSSRRLSGDPTLDGTNFVPPAPVQSILFDRRDKIFGMLGMKTTPVVEQPLDDLKVEIEQLEKTFEGLLDEQVTSLLGSKAGEQSTQLPQHSSDFGAASHSSYHQSTPPPRPRELKKIRRFLTRTMEDLAHVKRREQAICAEESAKRRREILRLERWEQLQNSLTGELAEICEDIVGQRVEGLAKHYEKLNNEISDLEQRLAELKEERRNVATQLELHRKRLTERTGPTETQLQNLNKTITTYLRTLPEPLESVDAAKEKFQNELKNFEEDMGQSRTAEISLQNQIKVWGDVCAIIQAFEERMKERVSMSVRRRVRPPQSQQGRDSPELTFKSGLGRRKLASSANGSLNSSTILPSSSPPPLVPSPPHTDAEGGERLNLETLEDLQNVLDTLQEMLREAQERHWMMLYCCILHEVEAFTIALRQHELALGFCILRPKNSLVSHSMPNSNLPKVSEKPMTPVQRSQFDGMEDPEDDFFANSNPWSSWSSPAHTKPSSPIAAKRTPTSGPSDKDGKSLDSHNSMVEDLLAEGIDEEDIEELERTIVLSSNPEPQQRSEEKSAFWDDNKKVDELVDVSDVDTKAQQPKKETKEEPLVDFGRASSEHSREEEDPVPSDFLETDDEREEPERKTGVESDLAGLRLDGK</sequence>
<feature type="region of interest" description="Disordered" evidence="2">
    <location>
        <begin position="164"/>
        <end position="198"/>
    </location>
</feature>
<feature type="compositionally biased region" description="Low complexity" evidence="2">
    <location>
        <begin position="425"/>
        <end position="440"/>
    </location>
</feature>
<name>A0A3N4HL57_ASCIM</name>
<feature type="region of interest" description="Disordered" evidence="2">
    <location>
        <begin position="83"/>
        <end position="102"/>
    </location>
</feature>
<dbReference type="AlphaFoldDB" id="A0A3N4HL57"/>